<organism evidence="2 3">
    <name type="scientific">Thiocystis violascens (strain ATCC 17096 / DSM 198 / 6111)</name>
    <name type="common">Chromatium violascens</name>
    <dbReference type="NCBI Taxonomy" id="765911"/>
    <lineage>
        <taxon>Bacteria</taxon>
        <taxon>Pseudomonadati</taxon>
        <taxon>Pseudomonadota</taxon>
        <taxon>Gammaproteobacteria</taxon>
        <taxon>Chromatiales</taxon>
        <taxon>Chromatiaceae</taxon>
        <taxon>Thiocystis</taxon>
    </lineage>
</organism>
<dbReference type="InterPro" id="IPR043129">
    <property type="entry name" value="ATPase_NBD"/>
</dbReference>
<gene>
    <name evidence="2" type="ordered locus">Thivi_2852</name>
</gene>
<dbReference type="Pfam" id="PF11104">
    <property type="entry name" value="PilM_2"/>
    <property type="match status" value="1"/>
</dbReference>
<dbReference type="AlphaFoldDB" id="I3YCP6"/>
<dbReference type="EMBL" id="CP003154">
    <property type="protein sequence ID" value="AFL74764.1"/>
    <property type="molecule type" value="Genomic_DNA"/>
</dbReference>
<name>I3YCP6_THIV6</name>
<evidence type="ECO:0000313" key="2">
    <source>
        <dbReference type="EMBL" id="AFL74764.1"/>
    </source>
</evidence>
<dbReference type="InterPro" id="IPR005883">
    <property type="entry name" value="PilM"/>
</dbReference>
<dbReference type="SMART" id="SM00842">
    <property type="entry name" value="FtsA"/>
    <property type="match status" value="1"/>
</dbReference>
<dbReference type="KEGG" id="tvi:Thivi_2852"/>
<dbReference type="InterPro" id="IPR003494">
    <property type="entry name" value="SHS2_FtsA"/>
</dbReference>
<proteinExistence type="predicted"/>
<dbReference type="InterPro" id="IPR050696">
    <property type="entry name" value="FtsA/MreB"/>
</dbReference>
<dbReference type="NCBIfam" id="TIGR01175">
    <property type="entry name" value="pilM"/>
    <property type="match status" value="1"/>
</dbReference>
<dbReference type="SUPFAM" id="SSF53067">
    <property type="entry name" value="Actin-like ATPase domain"/>
    <property type="match status" value="2"/>
</dbReference>
<dbReference type="RefSeq" id="WP_014779196.1">
    <property type="nucleotide sequence ID" value="NC_018012.1"/>
</dbReference>
<dbReference type="eggNOG" id="COG4972">
    <property type="taxonomic scope" value="Bacteria"/>
</dbReference>
<protein>
    <submittedName>
        <fullName evidence="2">Type IV pilus assembly protein PilM</fullName>
    </submittedName>
</protein>
<dbReference type="Proteomes" id="UP000006062">
    <property type="component" value="Chromosome"/>
</dbReference>
<dbReference type="Gene3D" id="3.30.420.40">
    <property type="match status" value="2"/>
</dbReference>
<keyword evidence="3" id="KW-1185">Reference proteome</keyword>
<dbReference type="PANTHER" id="PTHR32432:SF3">
    <property type="entry name" value="ETHANOLAMINE UTILIZATION PROTEIN EUTJ"/>
    <property type="match status" value="1"/>
</dbReference>
<evidence type="ECO:0000259" key="1">
    <source>
        <dbReference type="SMART" id="SM00842"/>
    </source>
</evidence>
<dbReference type="GO" id="GO:0051301">
    <property type="term" value="P:cell division"/>
    <property type="evidence" value="ECO:0007669"/>
    <property type="project" value="InterPro"/>
</dbReference>
<dbReference type="CDD" id="cd24049">
    <property type="entry name" value="ASKHA_NBD_PilM"/>
    <property type="match status" value="1"/>
</dbReference>
<accession>I3YCP6</accession>
<dbReference type="STRING" id="765911.Thivi_2852"/>
<reference evidence="2 3" key="1">
    <citation type="submission" date="2012-06" db="EMBL/GenBank/DDBJ databases">
        <title>Complete sequence of Thiocystis violascens DSM 198.</title>
        <authorList>
            <consortium name="US DOE Joint Genome Institute"/>
            <person name="Lucas S."/>
            <person name="Han J."/>
            <person name="Lapidus A."/>
            <person name="Cheng J.-F."/>
            <person name="Goodwin L."/>
            <person name="Pitluck S."/>
            <person name="Peters L."/>
            <person name="Ovchinnikova G."/>
            <person name="Teshima H."/>
            <person name="Detter J.C."/>
            <person name="Han C."/>
            <person name="Tapia R."/>
            <person name="Land M."/>
            <person name="Hauser L."/>
            <person name="Kyrpides N."/>
            <person name="Ivanova N."/>
            <person name="Pagani I."/>
            <person name="Vogl K."/>
            <person name="Liu Z."/>
            <person name="Frigaard N.-U."/>
            <person name="Bryant D."/>
            <person name="Woyke T."/>
        </authorList>
    </citation>
    <scope>NUCLEOTIDE SEQUENCE [LARGE SCALE GENOMIC DNA]</scope>
    <source>
        <strain evidence="3">ATCC 17096 / DSM 198 / 6111</strain>
    </source>
</reference>
<dbReference type="HOGENOM" id="CLU_050686_1_0_6"/>
<evidence type="ECO:0000313" key="3">
    <source>
        <dbReference type="Proteomes" id="UP000006062"/>
    </source>
</evidence>
<dbReference type="PANTHER" id="PTHR32432">
    <property type="entry name" value="CELL DIVISION PROTEIN FTSA-RELATED"/>
    <property type="match status" value="1"/>
</dbReference>
<dbReference type="PIRSF" id="PIRSF019169">
    <property type="entry name" value="PilM"/>
    <property type="match status" value="1"/>
</dbReference>
<sequence length="363" mass="39476">MFGLSRKNNPLLGIDISSTAIKLIELSRNAVSAPTLFRVEHYAIEPLPLNAVLEKKIADSEAVGKSIRSALVRAGTKTKRAAIAVAGSAVITKVISMSASFSDAEMESQIQLEADQYIPYPLEEVNLDFEVIGPSLNSPDMVDVLLAASRRENVDDRVAALEIAGLTAIVVDVEAYAMENACSLFPRSGAEESHDRTVALVDVGAATTTLHVLHRGQIIYTREQNFGGMQLKDEVQRRYGLSREEASQKILTGDVAETYEAEVLDPFKEALAQQIGRALQFFYSGTTFNHVDQILLSGGPASIRKIDVLVENRLKLPTLVANPFTQMSLAPSIDSQELMREAPGMMVAVGLALRGFDDPRGFK</sequence>
<feature type="domain" description="SHS2" evidence="1">
    <location>
        <begin position="11"/>
        <end position="182"/>
    </location>
</feature>
<dbReference type="Gene3D" id="3.30.1490.300">
    <property type="match status" value="1"/>
</dbReference>
<dbReference type="OrthoDB" id="9773403at2"/>